<keyword evidence="3" id="KW-1185">Reference proteome</keyword>
<dbReference type="EMBL" id="NIVC01000019">
    <property type="protein sequence ID" value="PAA93935.1"/>
    <property type="molecule type" value="Genomic_DNA"/>
</dbReference>
<name>A0A267H6Q2_9PLAT</name>
<sequence length="444" mass="52141">MGDEEEEDDYESYLYYIHRWHCPDEPEDAPISIAGMEAYIMRMLGEEVMQMRDPIDTDMAAFYHDNWDSGKMKLATADSFADHSHENVRRVLGCGHFVLCLLYMTLNCMEVQEGPAWPYARFWPRMRENLLGTGLLDRKTTCHAAGVYRWMQGFLFKNIFKRIEDDDPYKEIVRIPLTKLRVMSSPCNPKADESTEKFKRNYNEFLLLHLYVMDEMHIMESDSHRDQYLNLMRRRSKSKSGWTRPVMDKTFLDRGGSLRAAMSSRRRRKMLVDEPRAETQQSPDSHQEQKQQPQKEEKPESEMHESKPSQGAGQAKIRGNDGTIHFPKPSTGSKSWRRRGRGATSLDESTNGTAEQLRWHRWHRSANYRPASSWRGWSASGTTTRIREVDRHWRLGCIGCRPGMVVSKRLPRLGQVSRSKQHRRRRRLCKWITVKRTVLVRRIL</sequence>
<evidence type="ECO:0000256" key="1">
    <source>
        <dbReference type="SAM" id="MobiDB-lite"/>
    </source>
</evidence>
<feature type="region of interest" description="Disordered" evidence="1">
    <location>
        <begin position="253"/>
        <end position="352"/>
    </location>
</feature>
<evidence type="ECO:0000313" key="2">
    <source>
        <dbReference type="EMBL" id="PAA93935.1"/>
    </source>
</evidence>
<accession>A0A267H6Q2</accession>
<comment type="caution">
    <text evidence="2">The sequence shown here is derived from an EMBL/GenBank/DDBJ whole genome shotgun (WGS) entry which is preliminary data.</text>
</comment>
<dbReference type="Proteomes" id="UP000215902">
    <property type="component" value="Unassembled WGS sequence"/>
</dbReference>
<organism evidence="2 3">
    <name type="scientific">Macrostomum lignano</name>
    <dbReference type="NCBI Taxonomy" id="282301"/>
    <lineage>
        <taxon>Eukaryota</taxon>
        <taxon>Metazoa</taxon>
        <taxon>Spiralia</taxon>
        <taxon>Lophotrochozoa</taxon>
        <taxon>Platyhelminthes</taxon>
        <taxon>Rhabditophora</taxon>
        <taxon>Macrostomorpha</taxon>
        <taxon>Macrostomida</taxon>
        <taxon>Macrostomidae</taxon>
        <taxon>Macrostomum</taxon>
    </lineage>
</organism>
<reference evidence="2 3" key="1">
    <citation type="submission" date="2017-06" db="EMBL/GenBank/DDBJ databases">
        <title>A platform for efficient transgenesis in Macrostomum lignano, a flatworm model organism for stem cell research.</title>
        <authorList>
            <person name="Berezikov E."/>
        </authorList>
    </citation>
    <scope>NUCLEOTIDE SEQUENCE [LARGE SCALE GENOMIC DNA]</scope>
    <source>
        <strain evidence="2">DV1</strain>
        <tissue evidence="2">Whole organism</tissue>
    </source>
</reference>
<evidence type="ECO:0000313" key="3">
    <source>
        <dbReference type="Proteomes" id="UP000215902"/>
    </source>
</evidence>
<dbReference type="AlphaFoldDB" id="A0A267H6Q2"/>
<feature type="compositionally biased region" description="Basic and acidic residues" evidence="1">
    <location>
        <begin position="285"/>
        <end position="307"/>
    </location>
</feature>
<proteinExistence type="predicted"/>
<feature type="compositionally biased region" description="Low complexity" evidence="1">
    <location>
        <begin position="254"/>
        <end position="263"/>
    </location>
</feature>
<gene>
    <name evidence="2" type="ORF">BOX15_Mlig001404g1</name>
</gene>
<protein>
    <submittedName>
        <fullName evidence="2">Uncharacterized protein</fullName>
    </submittedName>
</protein>